<feature type="non-terminal residue" evidence="2">
    <location>
        <position position="35"/>
    </location>
</feature>
<accession>A0A382LR37</accession>
<protein>
    <submittedName>
        <fullName evidence="2">Uncharacterized protein</fullName>
    </submittedName>
</protein>
<sequence>VTRLWLDGLQRVARAPLLCLGVYTLTFVTTLPMAF</sequence>
<organism evidence="2">
    <name type="scientific">marine metagenome</name>
    <dbReference type="NCBI Taxonomy" id="408172"/>
    <lineage>
        <taxon>unclassified sequences</taxon>
        <taxon>metagenomes</taxon>
        <taxon>ecological metagenomes</taxon>
    </lineage>
</organism>
<evidence type="ECO:0000256" key="1">
    <source>
        <dbReference type="SAM" id="Phobius"/>
    </source>
</evidence>
<dbReference type="AlphaFoldDB" id="A0A382LR37"/>
<keyword evidence="1" id="KW-1133">Transmembrane helix</keyword>
<dbReference type="EMBL" id="UINC01088743">
    <property type="protein sequence ID" value="SVC39234.1"/>
    <property type="molecule type" value="Genomic_DNA"/>
</dbReference>
<feature type="non-terminal residue" evidence="2">
    <location>
        <position position="1"/>
    </location>
</feature>
<proteinExistence type="predicted"/>
<reference evidence="2" key="1">
    <citation type="submission" date="2018-05" db="EMBL/GenBank/DDBJ databases">
        <authorList>
            <person name="Lanie J.A."/>
            <person name="Ng W.-L."/>
            <person name="Kazmierczak K.M."/>
            <person name="Andrzejewski T.M."/>
            <person name="Davidsen T.M."/>
            <person name="Wayne K.J."/>
            <person name="Tettelin H."/>
            <person name="Glass J.I."/>
            <person name="Rusch D."/>
            <person name="Podicherti R."/>
            <person name="Tsui H.-C.T."/>
            <person name="Winkler M.E."/>
        </authorList>
    </citation>
    <scope>NUCLEOTIDE SEQUENCE</scope>
</reference>
<keyword evidence="1" id="KW-0812">Transmembrane</keyword>
<name>A0A382LR37_9ZZZZ</name>
<feature type="transmembrane region" description="Helical" evidence="1">
    <location>
        <begin position="12"/>
        <end position="34"/>
    </location>
</feature>
<evidence type="ECO:0000313" key="2">
    <source>
        <dbReference type="EMBL" id="SVC39234.1"/>
    </source>
</evidence>
<keyword evidence="1" id="KW-0472">Membrane</keyword>
<gene>
    <name evidence="2" type="ORF">METZ01_LOCUS292088</name>
</gene>